<gene>
    <name evidence="1" type="ORF">O181_081948</name>
</gene>
<evidence type="ECO:0000313" key="2">
    <source>
        <dbReference type="Proteomes" id="UP000765509"/>
    </source>
</evidence>
<name>A0A9Q3FQT6_9BASI</name>
<accession>A0A9Q3FQT6</accession>
<comment type="caution">
    <text evidence="1">The sequence shown here is derived from an EMBL/GenBank/DDBJ whole genome shotgun (WGS) entry which is preliminary data.</text>
</comment>
<organism evidence="1 2">
    <name type="scientific">Austropuccinia psidii MF-1</name>
    <dbReference type="NCBI Taxonomy" id="1389203"/>
    <lineage>
        <taxon>Eukaryota</taxon>
        <taxon>Fungi</taxon>
        <taxon>Dikarya</taxon>
        <taxon>Basidiomycota</taxon>
        <taxon>Pucciniomycotina</taxon>
        <taxon>Pucciniomycetes</taxon>
        <taxon>Pucciniales</taxon>
        <taxon>Sphaerophragmiaceae</taxon>
        <taxon>Austropuccinia</taxon>
    </lineage>
</organism>
<reference evidence="1" key="1">
    <citation type="submission" date="2021-03" db="EMBL/GenBank/DDBJ databases">
        <title>Draft genome sequence of rust myrtle Austropuccinia psidii MF-1, a brazilian biotype.</title>
        <authorList>
            <person name="Quecine M.C."/>
            <person name="Pachon D.M.R."/>
            <person name="Bonatelli M.L."/>
            <person name="Correr F.H."/>
            <person name="Franceschini L.M."/>
            <person name="Leite T.F."/>
            <person name="Margarido G.R.A."/>
            <person name="Almeida C.A."/>
            <person name="Ferrarezi J.A."/>
            <person name="Labate C.A."/>
        </authorList>
    </citation>
    <scope>NUCLEOTIDE SEQUENCE</scope>
    <source>
        <strain evidence="1">MF-1</strain>
    </source>
</reference>
<evidence type="ECO:0000313" key="1">
    <source>
        <dbReference type="EMBL" id="MBW0542233.1"/>
    </source>
</evidence>
<dbReference type="OrthoDB" id="3250101at2759"/>
<dbReference type="AlphaFoldDB" id="A0A9Q3FQT6"/>
<dbReference type="Proteomes" id="UP000765509">
    <property type="component" value="Unassembled WGS sequence"/>
</dbReference>
<keyword evidence="2" id="KW-1185">Reference proteome</keyword>
<sequence>MDLIHLQDVKMQKTKPARGKDYTSGASCITNIVITNREAKLYLDSGAFCTCDGKDYLARTYANWKEILMPIEGITSEVIANICTPRAFLKQKSYSIILQEASD</sequence>
<proteinExistence type="predicted"/>
<protein>
    <submittedName>
        <fullName evidence="1">Uncharacterized protein</fullName>
    </submittedName>
</protein>
<dbReference type="EMBL" id="AVOT02046962">
    <property type="protein sequence ID" value="MBW0542233.1"/>
    <property type="molecule type" value="Genomic_DNA"/>
</dbReference>